<accession>A0A378WVF6</accession>
<dbReference type="AlphaFoldDB" id="A0A378WVF6"/>
<organism evidence="1 2">
    <name type="scientific">Nocardia africana</name>
    <dbReference type="NCBI Taxonomy" id="134964"/>
    <lineage>
        <taxon>Bacteria</taxon>
        <taxon>Bacillati</taxon>
        <taxon>Actinomycetota</taxon>
        <taxon>Actinomycetes</taxon>
        <taxon>Mycobacteriales</taxon>
        <taxon>Nocardiaceae</taxon>
        <taxon>Nocardia</taxon>
    </lineage>
</organism>
<gene>
    <name evidence="1" type="ORF">NCTC13184_03730</name>
</gene>
<evidence type="ECO:0000313" key="1">
    <source>
        <dbReference type="EMBL" id="SUA45208.1"/>
    </source>
</evidence>
<name>A0A378WVF6_9NOCA</name>
<dbReference type="Proteomes" id="UP000255082">
    <property type="component" value="Unassembled WGS sequence"/>
</dbReference>
<dbReference type="EMBL" id="UGRU01000001">
    <property type="protein sequence ID" value="SUA45208.1"/>
    <property type="molecule type" value="Genomic_DNA"/>
</dbReference>
<protein>
    <submittedName>
        <fullName evidence="1">RNA polymerase factor sigma-70</fullName>
    </submittedName>
</protein>
<evidence type="ECO:0000313" key="2">
    <source>
        <dbReference type="Proteomes" id="UP000255082"/>
    </source>
</evidence>
<proteinExistence type="predicted"/>
<sequence>MRTDATLEATPFRDWQAGRAHCLRMLDTYVLGTPGEWRMVATIANGQPAAVVYHRSADGALRADGIVVLAATATGVSRVVKFHDPALVALFGHPDVLAG</sequence>
<reference evidence="1 2" key="1">
    <citation type="submission" date="2018-06" db="EMBL/GenBank/DDBJ databases">
        <authorList>
            <consortium name="Pathogen Informatics"/>
            <person name="Doyle S."/>
        </authorList>
    </citation>
    <scope>NUCLEOTIDE SEQUENCE [LARGE SCALE GENOMIC DNA]</scope>
    <source>
        <strain evidence="1 2">NCTC13184</strain>
    </source>
</reference>